<proteinExistence type="predicted"/>
<evidence type="ECO:0000313" key="3">
    <source>
        <dbReference type="Proteomes" id="UP001590950"/>
    </source>
</evidence>
<reference evidence="2 3" key="1">
    <citation type="submission" date="2024-09" db="EMBL/GenBank/DDBJ databases">
        <title>Rethinking Asexuality: The Enigmatic Case of Functional Sexual Genes in Lepraria (Stereocaulaceae).</title>
        <authorList>
            <person name="Doellman M."/>
            <person name="Sun Y."/>
            <person name="Barcenas-Pena A."/>
            <person name="Lumbsch H.T."/>
            <person name="Grewe F."/>
        </authorList>
    </citation>
    <scope>NUCLEOTIDE SEQUENCE [LARGE SCALE GENOMIC DNA]</scope>
    <source>
        <strain evidence="2 3">Mercado 3170</strain>
    </source>
</reference>
<dbReference type="EMBL" id="JBEFKJ010000011">
    <property type="protein sequence ID" value="KAL2043321.1"/>
    <property type="molecule type" value="Genomic_DNA"/>
</dbReference>
<feature type="region of interest" description="Disordered" evidence="1">
    <location>
        <begin position="1"/>
        <end position="20"/>
    </location>
</feature>
<gene>
    <name evidence="2" type="ORF">N7G274_003627</name>
</gene>
<dbReference type="Proteomes" id="UP001590950">
    <property type="component" value="Unassembled WGS sequence"/>
</dbReference>
<name>A0ABR4AEN8_9LECA</name>
<evidence type="ECO:0000313" key="2">
    <source>
        <dbReference type="EMBL" id="KAL2043321.1"/>
    </source>
</evidence>
<accession>A0ABR4AEN8</accession>
<protein>
    <submittedName>
        <fullName evidence="2">Uncharacterized protein</fullName>
    </submittedName>
</protein>
<evidence type="ECO:0000256" key="1">
    <source>
        <dbReference type="SAM" id="MobiDB-lite"/>
    </source>
</evidence>
<organism evidence="2 3">
    <name type="scientific">Stereocaulon virgatum</name>
    <dbReference type="NCBI Taxonomy" id="373712"/>
    <lineage>
        <taxon>Eukaryota</taxon>
        <taxon>Fungi</taxon>
        <taxon>Dikarya</taxon>
        <taxon>Ascomycota</taxon>
        <taxon>Pezizomycotina</taxon>
        <taxon>Lecanoromycetes</taxon>
        <taxon>OSLEUM clade</taxon>
        <taxon>Lecanoromycetidae</taxon>
        <taxon>Lecanorales</taxon>
        <taxon>Lecanorineae</taxon>
        <taxon>Stereocaulaceae</taxon>
        <taxon>Stereocaulon</taxon>
    </lineage>
</organism>
<comment type="caution">
    <text evidence="2">The sequence shown here is derived from an EMBL/GenBank/DDBJ whole genome shotgun (WGS) entry which is preliminary data.</text>
</comment>
<sequence length="117" mass="13321">MKSGSQKPPTTHFKPNLSHLQREHNRSCGCVLRAQAYEDGATGAPIIKRERDHSTLITRHDWFTLEITFMPWSRHENAPSCFYAVVLERFVMVAPIIVRSSQDFDQLASLVCLPLSP</sequence>
<keyword evidence="3" id="KW-1185">Reference proteome</keyword>